<gene>
    <name evidence="2" type="ORF">TSPGSL018_22458</name>
</gene>
<proteinExistence type="predicted"/>
<reference evidence="2" key="1">
    <citation type="submission" date="2014-05" db="EMBL/GenBank/DDBJ databases">
        <title>The transcriptome of the halophilic microalga Tetraselmis sp. GSL018 isolated from the Great Salt Lake, Utah.</title>
        <authorList>
            <person name="Jinkerson R.E."/>
            <person name="D'Adamo S."/>
            <person name="Posewitz M.C."/>
        </authorList>
    </citation>
    <scope>NUCLEOTIDE SEQUENCE</scope>
    <source>
        <strain evidence="2">GSL018</strain>
    </source>
</reference>
<dbReference type="EMBL" id="GBEZ01024231">
    <property type="protein sequence ID" value="JAC62736.1"/>
    <property type="molecule type" value="Transcribed_RNA"/>
</dbReference>
<accession>A0A061QWQ2</accession>
<evidence type="ECO:0000256" key="1">
    <source>
        <dbReference type="SAM" id="MobiDB-lite"/>
    </source>
</evidence>
<evidence type="ECO:0000313" key="2">
    <source>
        <dbReference type="EMBL" id="JAC62736.1"/>
    </source>
</evidence>
<organism evidence="2">
    <name type="scientific">Tetraselmis sp. GSL018</name>
    <dbReference type="NCBI Taxonomy" id="582737"/>
    <lineage>
        <taxon>Eukaryota</taxon>
        <taxon>Viridiplantae</taxon>
        <taxon>Chlorophyta</taxon>
        <taxon>core chlorophytes</taxon>
        <taxon>Chlorodendrophyceae</taxon>
        <taxon>Chlorodendrales</taxon>
        <taxon>Chlorodendraceae</taxon>
        <taxon>Tetraselmis</taxon>
    </lineage>
</organism>
<dbReference type="AlphaFoldDB" id="A0A061QWQ2"/>
<feature type="non-terminal residue" evidence="2">
    <location>
        <position position="1"/>
    </location>
</feature>
<name>A0A061QWQ2_9CHLO</name>
<feature type="region of interest" description="Disordered" evidence="1">
    <location>
        <begin position="1"/>
        <end position="41"/>
    </location>
</feature>
<protein>
    <submittedName>
        <fullName evidence="2">Uncharacterized protein</fullName>
    </submittedName>
</protein>
<sequence length="79" mass="8329">VSCPTLPVSGSPAERFPALSLGRPKRPQQKHPLYPEPVEDPSNAVPCDGRVFSAVSAPADSAHPCFLIPRMPLAGMALP</sequence>
<feature type="non-terminal residue" evidence="2">
    <location>
        <position position="79"/>
    </location>
</feature>